<dbReference type="PANTHER" id="PTHR35807:SF2">
    <property type="entry name" value="TRANSCRIPTIONAL ACTIVATOR DOMAIN"/>
    <property type="match status" value="1"/>
</dbReference>
<comment type="caution">
    <text evidence="2">The sequence shown here is derived from an EMBL/GenBank/DDBJ whole genome shotgun (WGS) entry which is preliminary data.</text>
</comment>
<dbReference type="Proteomes" id="UP000004431">
    <property type="component" value="Unassembled WGS sequence"/>
</dbReference>
<evidence type="ECO:0000256" key="1">
    <source>
        <dbReference type="SAM" id="MobiDB-lite"/>
    </source>
</evidence>
<sequence length="1220" mass="135905">MINADVGCGAEALIKALTKYEESCKATCLHYSFASSYNQDVCATIRRIYPSLKRKGFNKHRMFAVFQDLCTTYTEAYEELCNLVLKLYEQGVFVIVYTSPEYAKHFAPLQSYATMLTSSQLNPQLPDELNGESCGIKRTFWQLTHHITDLYEAIDVDKSASVCVYDAHSSYVLALARVIEESFKRPYVRNYGSAYMAALMLGSGLLSDIETISSGATSVFSTRAFGSAPFLNVDDATKTFSCAGVCDDIVFSQLTKLIPNVCIEYRDVLWRCSALLAKQGHVIRSAKIVEMLLDPQTVQKVGRKPKKLHAAAVRTPTLSKDTFSDAQPGMSPNAQRAQPNPHAILLARPSDDLEMDVDALTIQELEYYKELYPYVSDYLIAGSVTVARRIYECMRKASYKSWPARAYCGVHMYTYEPAGNIKSSIAFDGITRPTTALLRSRDALRATHHIRKVLVLGLTNYRSLQIHGEGSDYTVAANVIAYAMRELLQGKFTSTYDFLTEHVRDGLPTNMLNYILTELYSVSAKLTVNDYTPTSYKQYYDRLVTRDVNLSASMLYISALHDIADMLMSGKALFLEGEHLVGVAREQHDATLEIMFRVAHSVSLVYQHKYGQARALARRAGRAADNLNLSYLAQASAFIELCCTCELNGFVDTRLIEECPSFAVLTRLLSKWGIPRIAPLSKKQQKLEMEQLCSTENMASVRDLVWAITLIRKGFKNISRNVTGHIPFEWLGMLHPYVESRKSLISKREYNNLIEKITVGWDPSVTLYNYPAAHDGNKDLSMVPASNNMRACTANDLLSDVIHSARESVDRTQLEQQSETSLEKLMQPVYIHVFNRISVEDSECGVDTKKLYSRHAHNVLGLLALVNSHKVSRYNLISSIWGDCDFDYGMKRLYESISALRGGIIRAQTAPIIIVEKQHGSIGLNGNEVVCDVDVFETLARQLLSGHVRDDNVMSIGCRVLSIYGSGIDIDMSDIAGLFRSRCDEIRSLYTQVAMLVSKVALQTHHNLLATQAAQQAFSVSPYRDDVMMNLAEILSACNRASEIYGYFQMYRQQLLALGIRQTPRYVLDNVDECMQSAEITAHNDTLLAISVDESTDAINEKIELADLPSVAHSVLADKSIDDDIAAILIKRAHARRRLAEDLLADAPRTSGETAVIDKADVIDAADLIDAPHVADAMDDAGDGAYVGENVRREADGYPRTQACSSSDETIDDSQEIASA</sequence>
<keyword evidence="3" id="KW-1185">Reference proteome</keyword>
<evidence type="ECO:0000313" key="3">
    <source>
        <dbReference type="Proteomes" id="UP000004431"/>
    </source>
</evidence>
<organism evidence="2 3">
    <name type="scientific">Fannyhessea vaginae PB189-T1-4</name>
    <dbReference type="NCBI Taxonomy" id="866774"/>
    <lineage>
        <taxon>Bacteria</taxon>
        <taxon>Bacillati</taxon>
        <taxon>Actinomycetota</taxon>
        <taxon>Coriobacteriia</taxon>
        <taxon>Coriobacteriales</taxon>
        <taxon>Atopobiaceae</taxon>
        <taxon>Fannyhessea</taxon>
    </lineage>
</organism>
<evidence type="ECO:0000313" key="2">
    <source>
        <dbReference type="EMBL" id="EFL43918.1"/>
    </source>
</evidence>
<gene>
    <name evidence="2" type="ORF">HMPREF9248_0245</name>
</gene>
<dbReference type="InterPro" id="IPR051677">
    <property type="entry name" value="AfsR-DnrI-RedD_regulator"/>
</dbReference>
<feature type="compositionally biased region" description="Acidic residues" evidence="1">
    <location>
        <begin position="1209"/>
        <end position="1220"/>
    </location>
</feature>
<protein>
    <submittedName>
        <fullName evidence="2">Uncharacterized protein</fullName>
    </submittedName>
</protein>
<proteinExistence type="predicted"/>
<feature type="region of interest" description="Disordered" evidence="1">
    <location>
        <begin position="1191"/>
        <end position="1220"/>
    </location>
</feature>
<name>A0ABP2J459_9ACTN</name>
<dbReference type="EMBL" id="AEDQ01000027">
    <property type="protein sequence ID" value="EFL43918.1"/>
    <property type="molecule type" value="Genomic_DNA"/>
</dbReference>
<accession>A0ABP2J459</accession>
<reference evidence="2 3" key="1">
    <citation type="submission" date="2010-08" db="EMBL/GenBank/DDBJ databases">
        <authorList>
            <person name="Durkin A.S."/>
            <person name="Madupu R."/>
            <person name="Torralba M."/>
            <person name="Gillis M."/>
            <person name="Methe B."/>
            <person name="Sutton G."/>
            <person name="Nelson K.E."/>
        </authorList>
    </citation>
    <scope>NUCLEOTIDE SEQUENCE [LARGE SCALE GENOMIC DNA]</scope>
    <source>
        <strain evidence="2 3">PB189-T1-4</strain>
    </source>
</reference>
<dbReference type="PANTHER" id="PTHR35807">
    <property type="entry name" value="TRANSCRIPTIONAL REGULATOR REDD-RELATED"/>
    <property type="match status" value="1"/>
</dbReference>